<organism evidence="1 2">
    <name type="scientific">Suillus placidus</name>
    <dbReference type="NCBI Taxonomy" id="48579"/>
    <lineage>
        <taxon>Eukaryota</taxon>
        <taxon>Fungi</taxon>
        <taxon>Dikarya</taxon>
        <taxon>Basidiomycota</taxon>
        <taxon>Agaricomycotina</taxon>
        <taxon>Agaricomycetes</taxon>
        <taxon>Agaricomycetidae</taxon>
        <taxon>Boletales</taxon>
        <taxon>Suillineae</taxon>
        <taxon>Suillaceae</taxon>
        <taxon>Suillus</taxon>
    </lineage>
</organism>
<reference evidence="1" key="1">
    <citation type="journal article" date="2020" name="New Phytol.">
        <title>Comparative genomics reveals dynamic genome evolution in host specialist ectomycorrhizal fungi.</title>
        <authorList>
            <person name="Lofgren L.A."/>
            <person name="Nguyen N.H."/>
            <person name="Vilgalys R."/>
            <person name="Ruytinx J."/>
            <person name="Liao H.L."/>
            <person name="Branco S."/>
            <person name="Kuo A."/>
            <person name="LaButti K."/>
            <person name="Lipzen A."/>
            <person name="Andreopoulos W."/>
            <person name="Pangilinan J."/>
            <person name="Riley R."/>
            <person name="Hundley H."/>
            <person name="Na H."/>
            <person name="Barry K."/>
            <person name="Grigoriev I.V."/>
            <person name="Stajich J.E."/>
            <person name="Kennedy P.G."/>
        </authorList>
    </citation>
    <scope>NUCLEOTIDE SEQUENCE</scope>
    <source>
        <strain evidence="1">DOB743</strain>
    </source>
</reference>
<gene>
    <name evidence="1" type="ORF">EV702DRAFT_1151464</name>
</gene>
<keyword evidence="2" id="KW-1185">Reference proteome</keyword>
<dbReference type="Proteomes" id="UP000714275">
    <property type="component" value="Unassembled WGS sequence"/>
</dbReference>
<comment type="caution">
    <text evidence="1">The sequence shown here is derived from an EMBL/GenBank/DDBJ whole genome shotgun (WGS) entry which is preliminary data.</text>
</comment>
<evidence type="ECO:0000313" key="2">
    <source>
        <dbReference type="Proteomes" id="UP000714275"/>
    </source>
</evidence>
<evidence type="ECO:0000313" key="1">
    <source>
        <dbReference type="EMBL" id="KAG1765591.1"/>
    </source>
</evidence>
<proteinExistence type="predicted"/>
<dbReference type="EMBL" id="JABBWD010000105">
    <property type="protein sequence ID" value="KAG1765591.1"/>
    <property type="molecule type" value="Genomic_DNA"/>
</dbReference>
<sequence>MLTSDRMSMPSHALYLMAILGASGYTRNLGLRDFETRGHSGSVKKHMYSFEERVHQSKVKCICCLSLLHNQALIKSHP</sequence>
<dbReference type="AlphaFoldDB" id="A0A9P6ZGS8"/>
<name>A0A9P6ZGS8_9AGAM</name>
<protein>
    <submittedName>
        <fullName evidence="1">Uncharacterized protein</fullName>
    </submittedName>
</protein>
<accession>A0A9P6ZGS8</accession>